<evidence type="ECO:0000256" key="1">
    <source>
        <dbReference type="SAM" id="MobiDB-lite"/>
    </source>
</evidence>
<dbReference type="OMA" id="TFESHNT"/>
<gene>
    <name evidence="2" type="ORF">KFE25_008128</name>
</gene>
<proteinExistence type="predicted"/>
<feature type="region of interest" description="Disordered" evidence="1">
    <location>
        <begin position="437"/>
        <end position="487"/>
    </location>
</feature>
<comment type="caution">
    <text evidence="2">The sequence shown here is derived from an EMBL/GenBank/DDBJ whole genome shotgun (WGS) entry which is preliminary data.</text>
</comment>
<reference evidence="2" key="1">
    <citation type="submission" date="2021-05" db="EMBL/GenBank/DDBJ databases">
        <title>The genome of the haptophyte Pavlova lutheri (Diacronema luteri, Pavlovales) - a model for lipid biosynthesis in eukaryotic algae.</title>
        <authorList>
            <person name="Hulatt C.J."/>
            <person name="Posewitz M.C."/>
        </authorList>
    </citation>
    <scope>NUCLEOTIDE SEQUENCE</scope>
    <source>
        <strain evidence="2">NIVA-4/92</strain>
    </source>
</reference>
<dbReference type="GO" id="GO:0005666">
    <property type="term" value="C:RNA polymerase III complex"/>
    <property type="evidence" value="ECO:0007669"/>
    <property type="project" value="TreeGrafter"/>
</dbReference>
<keyword evidence="3" id="KW-1185">Reference proteome</keyword>
<feature type="compositionally biased region" description="Low complexity" evidence="1">
    <location>
        <begin position="437"/>
        <end position="452"/>
    </location>
</feature>
<name>A0A8J6CBN7_DIALT</name>
<dbReference type="Pfam" id="PF04801">
    <property type="entry name" value="RPC5"/>
    <property type="match status" value="1"/>
</dbReference>
<dbReference type="AlphaFoldDB" id="A0A8J6CBN7"/>
<dbReference type="GO" id="GO:0042797">
    <property type="term" value="P:tRNA transcription by RNA polymerase III"/>
    <property type="evidence" value="ECO:0007669"/>
    <property type="project" value="TreeGrafter"/>
</dbReference>
<dbReference type="PANTHER" id="PTHR12069">
    <property type="entry name" value="DNA-DIRECTED RNA POLYMERASES III 80 KDA POLYPEPTIDE RNA POLYMERASE III SUBUNIT 5"/>
    <property type="match status" value="1"/>
</dbReference>
<evidence type="ECO:0008006" key="4">
    <source>
        <dbReference type="Google" id="ProtNLM"/>
    </source>
</evidence>
<organism evidence="2 3">
    <name type="scientific">Diacronema lutheri</name>
    <name type="common">Unicellular marine alga</name>
    <name type="synonym">Monochrysis lutheri</name>
    <dbReference type="NCBI Taxonomy" id="2081491"/>
    <lineage>
        <taxon>Eukaryota</taxon>
        <taxon>Haptista</taxon>
        <taxon>Haptophyta</taxon>
        <taxon>Pavlovophyceae</taxon>
        <taxon>Pavlovales</taxon>
        <taxon>Pavlovaceae</taxon>
        <taxon>Diacronema</taxon>
    </lineage>
</organism>
<dbReference type="PANTHER" id="PTHR12069:SF0">
    <property type="entry name" value="DNA-DIRECTED RNA POLYMERASE III SUBUNIT RPC5"/>
    <property type="match status" value="1"/>
</dbReference>
<feature type="compositionally biased region" description="Low complexity" evidence="1">
    <location>
        <begin position="460"/>
        <end position="481"/>
    </location>
</feature>
<evidence type="ECO:0000313" key="2">
    <source>
        <dbReference type="EMBL" id="KAG8466749.1"/>
    </source>
</evidence>
<feature type="region of interest" description="Disordered" evidence="1">
    <location>
        <begin position="67"/>
        <end position="91"/>
    </location>
</feature>
<feature type="compositionally biased region" description="Polar residues" evidence="1">
    <location>
        <begin position="81"/>
        <end position="91"/>
    </location>
</feature>
<feature type="compositionally biased region" description="Basic and acidic residues" evidence="1">
    <location>
        <begin position="131"/>
        <end position="149"/>
    </location>
</feature>
<dbReference type="InterPro" id="IPR006886">
    <property type="entry name" value="RNA_pol_III_Rpc5"/>
</dbReference>
<accession>A0A8J6CBN7</accession>
<dbReference type="EMBL" id="JAGTXO010000007">
    <property type="protein sequence ID" value="KAG8466749.1"/>
    <property type="molecule type" value="Genomic_DNA"/>
</dbReference>
<feature type="region of interest" description="Disordered" evidence="1">
    <location>
        <begin position="123"/>
        <end position="165"/>
    </location>
</feature>
<sequence length="487" mass="53222">MDVDDGLGGDDEVVAEMDVYLTQELAEQLYVFQYPLRPQWKPHEMASELKTVRHRALQRAVQLELQLDTSSPHYDGESQRPLETSMLSSTPVPAQTNHCVGVVSGGTVHLTPLHAVVQMRPSMAHLDEEDTARREEREREAKAEKRGARQDSAISVDANDDEDKADDDEMQMLQVQFRRAESEKVLERKRTSYASLHEAREKEPWAELAYHTRDSDESHMLRALLLCSSKAHIPFACGADDYLARLSCGRAHVRADGAGNQFGMPIDLEQEQPSVSELPGLSKEALRQMRPSERAGTILRHTHVMSYARLRELCAPAPADALLHGLPDVAVLVQGNWVLRSALACASERDARCRDAMLLHFTNDRHMTTKAFADSAKLSTQAARELLAQVATSRPGHGWEFKLPTDTQFEAEHPQLALAQREAWLRLGATLRQQPLGAAAPTAPAGGAPKDGAASKRGKGAASMAGAGVKAAGAKATVGVGKPPGGR</sequence>
<evidence type="ECO:0000313" key="3">
    <source>
        <dbReference type="Proteomes" id="UP000751190"/>
    </source>
</evidence>
<protein>
    <recommendedName>
        <fullName evidence="4">DNA-directed RNA polymerase III subunit RPC5</fullName>
    </recommendedName>
</protein>
<dbReference type="OrthoDB" id="340681at2759"/>
<dbReference type="Proteomes" id="UP000751190">
    <property type="component" value="Unassembled WGS sequence"/>
</dbReference>